<evidence type="ECO:0000313" key="3">
    <source>
        <dbReference type="Proteomes" id="UP000765509"/>
    </source>
</evidence>
<dbReference type="Pfam" id="PF07727">
    <property type="entry name" value="RVT_2"/>
    <property type="match status" value="1"/>
</dbReference>
<accession>A0A9Q3I150</accession>
<proteinExistence type="predicted"/>
<keyword evidence="3" id="KW-1185">Reference proteome</keyword>
<organism evidence="2 3">
    <name type="scientific">Austropuccinia psidii MF-1</name>
    <dbReference type="NCBI Taxonomy" id="1389203"/>
    <lineage>
        <taxon>Eukaryota</taxon>
        <taxon>Fungi</taxon>
        <taxon>Dikarya</taxon>
        <taxon>Basidiomycota</taxon>
        <taxon>Pucciniomycotina</taxon>
        <taxon>Pucciniomycetes</taxon>
        <taxon>Pucciniales</taxon>
        <taxon>Sphaerophragmiaceae</taxon>
        <taxon>Austropuccinia</taxon>
    </lineage>
</organism>
<gene>
    <name evidence="2" type="ORF">O181_063988</name>
</gene>
<dbReference type="AlphaFoldDB" id="A0A9Q3I150"/>
<name>A0A9Q3I150_9BASI</name>
<evidence type="ECO:0000313" key="2">
    <source>
        <dbReference type="EMBL" id="MBW0524273.1"/>
    </source>
</evidence>
<dbReference type="Proteomes" id="UP000765509">
    <property type="component" value="Unassembled WGS sequence"/>
</dbReference>
<dbReference type="OrthoDB" id="7473114at2759"/>
<protein>
    <recommendedName>
        <fullName evidence="1">Reverse transcriptase Ty1/copia-type domain-containing protein</fullName>
    </recommendedName>
</protein>
<evidence type="ECO:0000259" key="1">
    <source>
        <dbReference type="Pfam" id="PF07727"/>
    </source>
</evidence>
<comment type="caution">
    <text evidence="2">The sequence shown here is derived from an EMBL/GenBank/DDBJ whole genome shotgun (WGS) entry which is preliminary data.</text>
</comment>
<dbReference type="InterPro" id="IPR013103">
    <property type="entry name" value="RVT_2"/>
</dbReference>
<sequence length="136" mass="15247">MSCGAKEVWMAAINRELLLMEKLKVWDVVDLHSSYKLVSNTWVFKVKKNHLNDVIEHKAQLCAQGFTQTAGVDFDKTYASMGKLNLLRTLIAFAASNNLSFHQIDVRSAFLNAPLSETVYLSLPQGLKGDKQKSCL</sequence>
<dbReference type="EMBL" id="AVOT02030931">
    <property type="protein sequence ID" value="MBW0524273.1"/>
    <property type="molecule type" value="Genomic_DNA"/>
</dbReference>
<feature type="domain" description="Reverse transcriptase Ty1/copia-type" evidence="1">
    <location>
        <begin position="24"/>
        <end position="133"/>
    </location>
</feature>
<reference evidence="2" key="1">
    <citation type="submission" date="2021-03" db="EMBL/GenBank/DDBJ databases">
        <title>Draft genome sequence of rust myrtle Austropuccinia psidii MF-1, a brazilian biotype.</title>
        <authorList>
            <person name="Quecine M.C."/>
            <person name="Pachon D.M.R."/>
            <person name="Bonatelli M.L."/>
            <person name="Correr F.H."/>
            <person name="Franceschini L.M."/>
            <person name="Leite T.F."/>
            <person name="Margarido G.R.A."/>
            <person name="Almeida C.A."/>
            <person name="Ferrarezi J.A."/>
            <person name="Labate C.A."/>
        </authorList>
    </citation>
    <scope>NUCLEOTIDE SEQUENCE</scope>
    <source>
        <strain evidence="2">MF-1</strain>
    </source>
</reference>